<feature type="domain" description="Glucose-1-phosphate adenylyltransferase/Bifunctional protein GlmU-like C-terminal hexapeptide" evidence="11">
    <location>
        <begin position="290"/>
        <end position="367"/>
    </location>
</feature>
<dbReference type="Pfam" id="PF00483">
    <property type="entry name" value="NTP_transferase"/>
    <property type="match status" value="1"/>
</dbReference>
<feature type="site" description="Could play a key role in the communication between the regulatory and the substrate sites" evidence="9">
    <location>
        <position position="60"/>
    </location>
</feature>
<sequence>MGKKQCVAMLLAGGKGSRLSSLTKNLAKPAVPFGGKYRIIDFTLSNCTNSSIDTVGVLTQYQPLVLNSYIGIGSVWDLDRKNGGVTVLPPYSESSEMKWYKGTASAIYQNINYIKQYDPEYVLILSGDHIYKMDYSKMLDYHIDKNADASISVIEVPWDEASRFGIMNTNDKMQVVEFDEKPANPKNNLASMGIYIFKWSLLKEYLEMDERNQYSSHDFGKDIIPLLLEEKRNVVAYPFKGYWKDVGTVKSLWEANMDLLNDESELNLFDRDWKIYTVNSNHPPQFIAEDAVVTDSLVNDGCVIMGNVHHSVLFQGVTVGKNTKIKNTVLMPDTIIGENVYIENAIVPCGLEIPDGTVICPDTNSDEILLVTDEIIDEIISLTENKVN</sequence>
<evidence type="ECO:0000256" key="3">
    <source>
        <dbReference type="ARBA" id="ARBA00022679"/>
    </source>
</evidence>
<dbReference type="PROSITE" id="PS00808">
    <property type="entry name" value="ADP_GLC_PYROPHOSPH_1"/>
    <property type="match status" value="1"/>
</dbReference>
<evidence type="ECO:0000256" key="4">
    <source>
        <dbReference type="ARBA" id="ARBA00022695"/>
    </source>
</evidence>
<gene>
    <name evidence="9" type="primary">glgC</name>
    <name evidence="12" type="ORF">ACFSKK_07540</name>
</gene>
<evidence type="ECO:0000256" key="2">
    <source>
        <dbReference type="ARBA" id="ARBA00022600"/>
    </source>
</evidence>
<dbReference type="HAMAP" id="MF_00624">
    <property type="entry name" value="GlgC"/>
    <property type="match status" value="1"/>
</dbReference>
<keyword evidence="7 9" id="KW-0320">Glycogen biosynthesis</keyword>
<feature type="binding site" evidence="9">
    <location>
        <position position="165"/>
    </location>
    <ligand>
        <name>alpha-D-glucose 1-phosphate</name>
        <dbReference type="ChEBI" id="CHEBI:58601"/>
    </ligand>
</feature>
<comment type="caution">
    <text evidence="12">The sequence shown here is derived from an EMBL/GenBank/DDBJ whole genome shotgun (WGS) entry which is preliminary data.</text>
</comment>
<comment type="catalytic activity">
    <reaction evidence="9">
        <text>alpha-D-glucose 1-phosphate + ATP + H(+) = ADP-alpha-D-glucose + diphosphate</text>
        <dbReference type="Rhea" id="RHEA:12120"/>
        <dbReference type="ChEBI" id="CHEBI:15378"/>
        <dbReference type="ChEBI" id="CHEBI:30616"/>
        <dbReference type="ChEBI" id="CHEBI:33019"/>
        <dbReference type="ChEBI" id="CHEBI:57498"/>
        <dbReference type="ChEBI" id="CHEBI:58601"/>
        <dbReference type="EC" id="2.7.7.27"/>
    </reaction>
</comment>
<proteinExistence type="inferred from homology"/>
<name>A0ABW5BTQ5_9BACI</name>
<evidence type="ECO:0000256" key="8">
    <source>
        <dbReference type="ARBA" id="ARBA00023277"/>
    </source>
</evidence>
<evidence type="ECO:0000256" key="6">
    <source>
        <dbReference type="ARBA" id="ARBA00022840"/>
    </source>
</evidence>
<keyword evidence="2 9" id="KW-0321">Glycogen metabolism</keyword>
<dbReference type="CDD" id="cd04651">
    <property type="entry name" value="LbH_G1P_AT_C"/>
    <property type="match status" value="1"/>
</dbReference>
<keyword evidence="13" id="KW-1185">Reference proteome</keyword>
<dbReference type="InterPro" id="IPR056818">
    <property type="entry name" value="GlmU/GlgC-like_hexapep"/>
</dbReference>
<feature type="binding site" evidence="9">
    <location>
        <position position="191"/>
    </location>
    <ligand>
        <name>alpha-D-glucose 1-phosphate</name>
        <dbReference type="ChEBI" id="CHEBI:58601"/>
    </ligand>
</feature>
<evidence type="ECO:0000256" key="1">
    <source>
        <dbReference type="ARBA" id="ARBA00010443"/>
    </source>
</evidence>
<dbReference type="GO" id="GO:0008878">
    <property type="term" value="F:glucose-1-phosphate adenylyltransferase activity"/>
    <property type="evidence" value="ECO:0007669"/>
    <property type="project" value="UniProtKB-EC"/>
</dbReference>
<dbReference type="PANTHER" id="PTHR43523">
    <property type="entry name" value="GLUCOSE-1-PHOSPHATE ADENYLYLTRANSFERASE-RELATED"/>
    <property type="match status" value="1"/>
</dbReference>
<keyword evidence="8 9" id="KW-0119">Carbohydrate metabolism</keyword>
<dbReference type="InterPro" id="IPR029044">
    <property type="entry name" value="Nucleotide-diphossugar_trans"/>
</dbReference>
<dbReference type="CDD" id="cd02508">
    <property type="entry name" value="ADP_Glucose_PP"/>
    <property type="match status" value="1"/>
</dbReference>
<dbReference type="InterPro" id="IPR005836">
    <property type="entry name" value="ADP_Glu_pyroP_CS"/>
</dbReference>
<comment type="similarity">
    <text evidence="1 9">Belongs to the bacterial/plant glucose-1-phosphate adenylyltransferase family.</text>
</comment>
<feature type="site" description="Could play a key role in the communication between the regulatory and the substrate sites" evidence="9">
    <location>
        <position position="99"/>
    </location>
</feature>
<evidence type="ECO:0000256" key="5">
    <source>
        <dbReference type="ARBA" id="ARBA00022741"/>
    </source>
</evidence>
<keyword evidence="4 9" id="KW-0548">Nucleotidyltransferase</keyword>
<comment type="subunit">
    <text evidence="9">Homotetramer.</text>
</comment>
<dbReference type="InterPro" id="IPR005835">
    <property type="entry name" value="NTP_transferase_dom"/>
</dbReference>
<dbReference type="PANTHER" id="PTHR43523:SF2">
    <property type="entry name" value="GLUCOSE-1-PHOSPHATE ADENYLYLTRANSFERASE"/>
    <property type="match status" value="1"/>
</dbReference>
<protein>
    <recommendedName>
        <fullName evidence="9">Glucose-1-phosphate adenylyltransferase</fullName>
        <ecNumber evidence="9">2.7.7.27</ecNumber>
    </recommendedName>
    <alternativeName>
        <fullName evidence="9">ADP-glucose pyrophosphorylase</fullName>
        <shortName evidence="9">ADPGlc PPase</shortName>
    </alternativeName>
    <alternativeName>
        <fullName evidence="9">ADP-glucose synthase</fullName>
    </alternativeName>
</protein>
<feature type="binding site" evidence="9">
    <location>
        <position position="100"/>
    </location>
    <ligand>
        <name>alpha-D-glucose 1-phosphate</name>
        <dbReference type="ChEBI" id="CHEBI:58601"/>
    </ligand>
</feature>
<dbReference type="EC" id="2.7.7.27" evidence="9"/>
<dbReference type="SUPFAM" id="SSF51161">
    <property type="entry name" value="Trimeric LpxA-like enzymes"/>
    <property type="match status" value="1"/>
</dbReference>
<evidence type="ECO:0000313" key="12">
    <source>
        <dbReference type="EMBL" id="MFD2213523.1"/>
    </source>
</evidence>
<comment type="pathway">
    <text evidence="9">Glycan biosynthesis; glycogen biosynthesis.</text>
</comment>
<dbReference type="InterPro" id="IPR023049">
    <property type="entry name" value="GlgC_bac"/>
</dbReference>
<organism evidence="12 13">
    <name type="scientific">Metabacillus endolithicus</name>
    <dbReference type="NCBI Taxonomy" id="1535204"/>
    <lineage>
        <taxon>Bacteria</taxon>
        <taxon>Bacillati</taxon>
        <taxon>Bacillota</taxon>
        <taxon>Bacilli</taxon>
        <taxon>Bacillales</taxon>
        <taxon>Bacillaceae</taxon>
        <taxon>Metabacillus</taxon>
    </lineage>
</organism>
<evidence type="ECO:0000259" key="11">
    <source>
        <dbReference type="Pfam" id="PF24894"/>
    </source>
</evidence>
<evidence type="ECO:0000256" key="7">
    <source>
        <dbReference type="ARBA" id="ARBA00023056"/>
    </source>
</evidence>
<accession>A0ABW5BTQ5</accession>
<evidence type="ECO:0000313" key="13">
    <source>
        <dbReference type="Proteomes" id="UP001597318"/>
    </source>
</evidence>
<dbReference type="InterPro" id="IPR011831">
    <property type="entry name" value="ADP-Glc_PPase"/>
</dbReference>
<feature type="binding site" evidence="9">
    <location>
        <begin position="180"/>
        <end position="181"/>
    </location>
    <ligand>
        <name>alpha-D-glucose 1-phosphate</name>
        <dbReference type="ChEBI" id="CHEBI:58601"/>
    </ligand>
</feature>
<dbReference type="Pfam" id="PF24894">
    <property type="entry name" value="Hexapep_GlmU"/>
    <property type="match status" value="1"/>
</dbReference>
<dbReference type="Gene3D" id="2.160.10.10">
    <property type="entry name" value="Hexapeptide repeat proteins"/>
    <property type="match status" value="1"/>
</dbReference>
<dbReference type="Gene3D" id="3.90.550.10">
    <property type="entry name" value="Spore Coat Polysaccharide Biosynthesis Protein SpsA, Chain A"/>
    <property type="match status" value="1"/>
</dbReference>
<dbReference type="NCBIfam" id="NF003670">
    <property type="entry name" value="PRK05293.1"/>
    <property type="match status" value="1"/>
</dbReference>
<evidence type="ECO:0000256" key="9">
    <source>
        <dbReference type="HAMAP-Rule" id="MF_00624"/>
    </source>
</evidence>
<dbReference type="Proteomes" id="UP001597318">
    <property type="component" value="Unassembled WGS sequence"/>
</dbReference>
<dbReference type="PROSITE" id="PS00810">
    <property type="entry name" value="ADP_GLC_PYROPHOSPH_3"/>
    <property type="match status" value="1"/>
</dbReference>
<keyword evidence="3 9" id="KW-0808">Transferase</keyword>
<dbReference type="SUPFAM" id="SSF53448">
    <property type="entry name" value="Nucleotide-diphospho-sugar transferases"/>
    <property type="match status" value="1"/>
</dbReference>
<reference evidence="13" key="1">
    <citation type="journal article" date="2019" name="Int. J. Syst. Evol. Microbiol.">
        <title>The Global Catalogue of Microorganisms (GCM) 10K type strain sequencing project: providing services to taxonomists for standard genome sequencing and annotation.</title>
        <authorList>
            <consortium name="The Broad Institute Genomics Platform"/>
            <consortium name="The Broad Institute Genome Sequencing Center for Infectious Disease"/>
            <person name="Wu L."/>
            <person name="Ma J."/>
        </authorList>
    </citation>
    <scope>NUCLEOTIDE SEQUENCE [LARGE SCALE GENOMIC DNA]</scope>
    <source>
        <strain evidence="13">CGMCC 1.15474</strain>
    </source>
</reference>
<dbReference type="RefSeq" id="WP_247345301.1">
    <property type="nucleotide sequence ID" value="NZ_CP095550.1"/>
</dbReference>
<keyword evidence="5 9" id="KW-0547">Nucleotide-binding</keyword>
<keyword evidence="6 9" id="KW-0067">ATP-binding</keyword>
<feature type="domain" description="Nucleotidyl transferase" evidence="10">
    <location>
        <begin position="8"/>
        <end position="260"/>
    </location>
</feature>
<dbReference type="NCBIfam" id="TIGR02091">
    <property type="entry name" value="glgC"/>
    <property type="match status" value="1"/>
</dbReference>
<dbReference type="PROSITE" id="PS00809">
    <property type="entry name" value="ADP_GLC_PYROPHOSPH_2"/>
    <property type="match status" value="1"/>
</dbReference>
<evidence type="ECO:0000259" key="10">
    <source>
        <dbReference type="Pfam" id="PF00483"/>
    </source>
</evidence>
<comment type="function">
    <text evidence="9">Involved in the biosynthesis of ADP-glucose, a building block required for the elongation reactions to produce glycogen. Catalyzes the reaction between ATP and alpha-D-glucose 1-phosphate (G1P) to produce pyrophosphate and ADP-Glc.</text>
</comment>
<dbReference type="InterPro" id="IPR011004">
    <property type="entry name" value="Trimer_LpxA-like_sf"/>
</dbReference>
<dbReference type="EMBL" id="JBHUIK010000002">
    <property type="protein sequence ID" value="MFD2213523.1"/>
    <property type="molecule type" value="Genomic_DNA"/>
</dbReference>